<keyword evidence="2" id="KW-1185">Reference proteome</keyword>
<evidence type="ECO:0000313" key="2">
    <source>
        <dbReference type="Proteomes" id="UP000793456"/>
    </source>
</evidence>
<protein>
    <submittedName>
        <fullName evidence="1">Uncharacterized protein</fullName>
    </submittedName>
</protein>
<proteinExistence type="predicted"/>
<dbReference type="EMBL" id="CM011692">
    <property type="protein sequence ID" value="TMS06311.1"/>
    <property type="molecule type" value="Genomic_DNA"/>
</dbReference>
<comment type="caution">
    <text evidence="1">The sequence shown here is derived from an EMBL/GenBank/DDBJ whole genome shotgun (WGS) entry which is preliminary data.</text>
</comment>
<reference evidence="1" key="1">
    <citation type="submission" date="2018-11" db="EMBL/GenBank/DDBJ databases">
        <title>The sequence and de novo assembly of Larimichthys crocea genome using PacBio and Hi-C technologies.</title>
        <authorList>
            <person name="Xu P."/>
            <person name="Chen B."/>
            <person name="Zhou Z."/>
            <person name="Ke Q."/>
            <person name="Wu Y."/>
            <person name="Bai H."/>
            <person name="Pu F."/>
        </authorList>
    </citation>
    <scope>NUCLEOTIDE SEQUENCE</scope>
    <source>
        <tissue evidence="1">Muscle</tissue>
    </source>
</reference>
<dbReference type="Proteomes" id="UP000793456">
    <property type="component" value="Chromosome XIX"/>
</dbReference>
<gene>
    <name evidence="1" type="ORF">E3U43_016070</name>
</gene>
<name>A0ACD3QGG8_LARCR</name>
<evidence type="ECO:0000313" key="1">
    <source>
        <dbReference type="EMBL" id="TMS06311.1"/>
    </source>
</evidence>
<sequence length="996" mass="112911">MAARAKRLRKRLDVLRSHHNKCQTQHQQLMEAMDHQKQQQLGSTALGLSKQLKVDLPPEETTTATININHLLISMEKNSEEIDQCPPDPDVPPLKRTESVFLTKKMLGISDEAITSSEISEDEYVPSPTSESEVSEEELKLLKSTRNYSSSNNSDGRHLKKGHVKPVKCRQSTSSSSHSLADCEASDSSSDTNAKVLMLRKKDNGGRVYNKRHYCLYCFKPYAKIARHLDKKHSNVEEVAQAFSYPKGSAERKLQITLIRNKGNRHHNFEVLEEGKGVMVPSQQSSAPVSVKDYLHCTYCEALLKRKVIWRHMKKCKLAKTSIKPGRTRVQSLCAAGQPVPKDINDKVWGLVNGMNQDSITDIIRQEKYILKLGEHFYNKKGTDKSQHQYIRQKMREMGRLVLQAKTLGKLKTIHDFFLPANFCHVVKAVKMVCGWSEDTSSFKIPSLALKLGHSLTKIADIAEFEARMSENKKALENVVTFRTLKENKWDEWVSSHALRNLRESKWNTPLLIPYCEDVVRLHNHIDAERPKYRSILKTSPNKRNWLSLAKLTLCEVIVFNRRREGEVSKMSLNDFMLRNTFASNPDLDLALTDVEKKLCKYFERVEIKGKRDKKVPVLLSPDMVSSIQMLVSYRRQCDVPDENVYLFGRPEAESHLRGSDAIRAIACECFMGHNIRVHRQYYRLPEGTLQVAKVAKLLMACGRGELSQFKGMTLDEINVDPNEEVPEDSSLSGGEDEDEDVMSSLSSNSSGLRPVKKTRSVDCTPTEEDQESDASSQLTRGTSRTWTESDTSSQPSKGGSSHVKTKPIKRSHAEEDQESDASSQPRKGLRPVKKTRPVDCTPTEEDQESDASSQLSRGGSSHVKTKPIKRSHAEEDQESDASSQPRKGGSSPVKKTKPIKRSHAEEDQESDASSQPSKDSSRKKRKMWTKEEVQAVEQKLMNNIKTGKVPGKSQCVDCIRAFPEALKGRTWDAVKYYVKNRIDSWKRHSTRKFFS</sequence>
<accession>A0ACD3QGG8</accession>
<organism evidence="1 2">
    <name type="scientific">Larimichthys crocea</name>
    <name type="common">Large yellow croaker</name>
    <name type="synonym">Pseudosciaena crocea</name>
    <dbReference type="NCBI Taxonomy" id="215358"/>
    <lineage>
        <taxon>Eukaryota</taxon>
        <taxon>Metazoa</taxon>
        <taxon>Chordata</taxon>
        <taxon>Craniata</taxon>
        <taxon>Vertebrata</taxon>
        <taxon>Euteleostomi</taxon>
        <taxon>Actinopterygii</taxon>
        <taxon>Neopterygii</taxon>
        <taxon>Teleostei</taxon>
        <taxon>Neoteleostei</taxon>
        <taxon>Acanthomorphata</taxon>
        <taxon>Eupercaria</taxon>
        <taxon>Sciaenidae</taxon>
        <taxon>Larimichthys</taxon>
    </lineage>
</organism>